<protein>
    <submittedName>
        <fullName evidence="3">Acyl-CoA synthetase (AMP-forming)/AMP-acid ligase II</fullName>
    </submittedName>
</protein>
<dbReference type="Pfam" id="PF00501">
    <property type="entry name" value="AMP-binding"/>
    <property type="match status" value="1"/>
</dbReference>
<dbReference type="SUPFAM" id="SSF56801">
    <property type="entry name" value="Acetyl-CoA synthetase-like"/>
    <property type="match status" value="1"/>
</dbReference>
<dbReference type="Gene3D" id="3.30.300.30">
    <property type="match status" value="1"/>
</dbReference>
<dbReference type="RefSeq" id="WP_093152983.1">
    <property type="nucleotide sequence ID" value="NZ_FNBW01000013.1"/>
</dbReference>
<dbReference type="AlphaFoldDB" id="A0A8G2F011"/>
<proteinExistence type="predicted"/>
<dbReference type="OrthoDB" id="9803968at2"/>
<organism evidence="3 4">
    <name type="scientific">Thalassobaculum litoreum DSM 18839</name>
    <dbReference type="NCBI Taxonomy" id="1123362"/>
    <lineage>
        <taxon>Bacteria</taxon>
        <taxon>Pseudomonadati</taxon>
        <taxon>Pseudomonadota</taxon>
        <taxon>Alphaproteobacteria</taxon>
        <taxon>Rhodospirillales</taxon>
        <taxon>Thalassobaculaceae</taxon>
        <taxon>Thalassobaculum</taxon>
    </lineage>
</organism>
<dbReference type="Proteomes" id="UP000198615">
    <property type="component" value="Unassembled WGS sequence"/>
</dbReference>
<dbReference type="InterPro" id="IPR050237">
    <property type="entry name" value="ATP-dep_AMP-bd_enzyme"/>
</dbReference>
<reference evidence="3 4" key="1">
    <citation type="submission" date="2016-10" db="EMBL/GenBank/DDBJ databases">
        <authorList>
            <person name="Varghese N."/>
            <person name="Submissions S."/>
        </authorList>
    </citation>
    <scope>NUCLEOTIDE SEQUENCE [LARGE SCALE GENOMIC DNA]</scope>
    <source>
        <strain evidence="3 4">DSM 18839</strain>
    </source>
</reference>
<dbReference type="Pfam" id="PF13193">
    <property type="entry name" value="AMP-binding_C"/>
    <property type="match status" value="1"/>
</dbReference>
<dbReference type="InterPro" id="IPR042099">
    <property type="entry name" value="ANL_N_sf"/>
</dbReference>
<feature type="domain" description="AMP-binding enzyme C-terminal" evidence="2">
    <location>
        <begin position="429"/>
        <end position="504"/>
    </location>
</feature>
<accession>A0A8G2F011</accession>
<dbReference type="InterPro" id="IPR020845">
    <property type="entry name" value="AMP-binding_CS"/>
</dbReference>
<dbReference type="InterPro" id="IPR025110">
    <property type="entry name" value="AMP-bd_C"/>
</dbReference>
<sequence>MTETWDGSRPATDIFASIADPVAWWAERYPAIPALAEGERVMSYGEADARSTRLAATLAERGLAAGDRFYIVGENGFATALSVLAAAKLGAWAIPINARLSSGEIDAIRDHARPKLALYTDSVSDEATAHGARHGAAPVAELDDLGATLAAFGDADPAVDESGEDPADRVAVMIYTSGTTGKPKGVMLTHRNLLFIGARSGDSRRVTPGDRIYGVLPISHVFGLASVYLGNMYMGGRVDLIPRFSAEHALAAIEGGAISLFNGVPQMYARILELTTIRGRALNPGRIRYLSSGGAPLDLGLKRRVEAAFGVPLHNGYGMTETAPTISVTDIDRPRDDDTVGEIIPDVQVRIVGDDGGALPTDMVGEIQVSGPLVMKGYYKAPGETAAVHDGLWFKTGDLGRLNADGLLYVVGRRKELIIRSGFNVYPPEVEAAITLHPDVGLCAVVGRPARDGNEEVVAFIQPVQGRTPSAADLAAFVADKLSAYKRPGRWEFRDSLPATAAGKILKHKLDG</sequence>
<dbReference type="GO" id="GO:0016878">
    <property type="term" value="F:acid-thiol ligase activity"/>
    <property type="evidence" value="ECO:0007669"/>
    <property type="project" value="UniProtKB-ARBA"/>
</dbReference>
<dbReference type="PANTHER" id="PTHR43767:SF1">
    <property type="entry name" value="NONRIBOSOMAL PEPTIDE SYNTHASE PES1 (EUROFUNG)-RELATED"/>
    <property type="match status" value="1"/>
</dbReference>
<dbReference type="EMBL" id="FNBW01000013">
    <property type="protein sequence ID" value="SDG28582.1"/>
    <property type="molecule type" value="Genomic_DNA"/>
</dbReference>
<dbReference type="InterPro" id="IPR045851">
    <property type="entry name" value="AMP-bd_C_sf"/>
</dbReference>
<evidence type="ECO:0000259" key="1">
    <source>
        <dbReference type="Pfam" id="PF00501"/>
    </source>
</evidence>
<dbReference type="InterPro" id="IPR000873">
    <property type="entry name" value="AMP-dep_synth/lig_dom"/>
</dbReference>
<keyword evidence="4" id="KW-1185">Reference proteome</keyword>
<dbReference type="Gene3D" id="3.40.50.12780">
    <property type="entry name" value="N-terminal domain of ligase-like"/>
    <property type="match status" value="1"/>
</dbReference>
<evidence type="ECO:0000313" key="3">
    <source>
        <dbReference type="EMBL" id="SDG28582.1"/>
    </source>
</evidence>
<evidence type="ECO:0000259" key="2">
    <source>
        <dbReference type="Pfam" id="PF13193"/>
    </source>
</evidence>
<comment type="caution">
    <text evidence="3">The sequence shown here is derived from an EMBL/GenBank/DDBJ whole genome shotgun (WGS) entry which is preliminary data.</text>
</comment>
<dbReference type="PANTHER" id="PTHR43767">
    <property type="entry name" value="LONG-CHAIN-FATTY-ACID--COA LIGASE"/>
    <property type="match status" value="1"/>
</dbReference>
<evidence type="ECO:0000313" key="4">
    <source>
        <dbReference type="Proteomes" id="UP000198615"/>
    </source>
</evidence>
<dbReference type="PROSITE" id="PS00455">
    <property type="entry name" value="AMP_BINDING"/>
    <property type="match status" value="1"/>
</dbReference>
<keyword evidence="3" id="KW-0436">Ligase</keyword>
<name>A0A8G2F011_9PROT</name>
<gene>
    <name evidence="3" type="ORF">SAMN05660686_03919</name>
</gene>
<feature type="domain" description="AMP-dependent synthetase/ligase" evidence="1">
    <location>
        <begin position="23"/>
        <end position="379"/>
    </location>
</feature>